<dbReference type="KEGG" id="cthr:CTHT_0007450"/>
<dbReference type="GO" id="GO:0003723">
    <property type="term" value="F:RNA binding"/>
    <property type="evidence" value="ECO:0007669"/>
    <property type="project" value="UniProtKB-UniRule"/>
</dbReference>
<dbReference type="Gene3D" id="3.30.70.330">
    <property type="match status" value="1"/>
</dbReference>
<evidence type="ECO:0000259" key="16">
    <source>
        <dbReference type="PROSITE" id="PS50102"/>
    </source>
</evidence>
<evidence type="ECO:0000256" key="7">
    <source>
        <dbReference type="ARBA" id="ARBA00022884"/>
    </source>
</evidence>
<comment type="subcellular location">
    <subcellularLocation>
        <location evidence="1 14">Mitochondrion inner membrane</location>
        <topology evidence="1 14">Single-pass membrane protein</topology>
    </subcellularLocation>
</comment>
<dbReference type="GO" id="GO:0005743">
    <property type="term" value="C:mitochondrial inner membrane"/>
    <property type="evidence" value="ECO:0007669"/>
    <property type="project" value="UniProtKB-SubCell"/>
</dbReference>
<keyword evidence="7 13" id="KW-0694">RNA-binding</keyword>
<dbReference type="InterPro" id="IPR039627">
    <property type="entry name" value="Yme2_C"/>
</dbReference>
<sequence length="792" mass="88228">MTLNLFPLKLSSVLLWSPWETNRDLASLLGRPEVAPSGLFDPVGLVKQAIPKDLPIKITQVIPRLKESGAYVKFTYPPGISPAEIEAKLVKSLIENPIKPWFSPFRGIKASLVQGRPWLEDLYRLPKGRLKVEFIPTGDGEPPGELSQESLYNLFRRYGKIADIVSQPPDSKVVPRYAYVDFVLVRDAIMARNCMHGFVLKEEGSKNPTRLRLSYEQRVKPHHFWSWISGHPKIVIPIIAAVLAAFTVAVFDPIREFFVQSHIQKSLDLTNSNLYKWLKRQTSDILSFKPRKEETAGLSALFTHHRELIDTVQSSLLESGDTFVVVHGPRGSGARELIMNQVLHDRRDVLLIDCRQVMEARGEADIIKKLASQVGYRPVFSWANNISSMLDLAIQSTTGVKAGFSENLEAQIVKILQTTASALKNVSLSARTKDDRDATLTDDAYLEAHPERRAVVVIDNFLHKGDEKGIFYDRLSDWAAALVQSNIAHVIFLTTDTTYSKTLSRALPDRVFHQVRLSDLSPDVAKRFVISQLNNQSQPQPGADDSRIKLSNQQLRSDLAELDECISLLGGRVTDLQLLARRLKAGQSPSKAVSDIIEQSSIEILRFFLLSTKPTTPSGADKKWSAEQAWSLIKALATSPNEALPYNQVLLSPTFAYSTSPDAASPEAALEALANAELITIHSRHGRPATIKAGKPVYQAAFRKLLEDPVVKARMDLAMLTELVKIENKNIEKAEAELAVLGQAGAQNGSWGWGLAGERVKYLLGKVKASQWRIEKWEGEIKGLKKVLEKEV</sequence>
<organism evidence="18">
    <name type="scientific">Chaetomium thermophilum (strain DSM 1495 / CBS 144.50 / IMI 039719)</name>
    <name type="common">Thermochaetoides thermophila</name>
    <dbReference type="NCBI Taxonomy" id="759272"/>
    <lineage>
        <taxon>Eukaryota</taxon>
        <taxon>Fungi</taxon>
        <taxon>Dikarya</taxon>
        <taxon>Ascomycota</taxon>
        <taxon>Pezizomycotina</taxon>
        <taxon>Sordariomycetes</taxon>
        <taxon>Sordariomycetidae</taxon>
        <taxon>Sordariales</taxon>
        <taxon>Chaetomiaceae</taxon>
        <taxon>Thermochaetoides</taxon>
    </lineage>
</organism>
<name>G0RYP8_CHATD</name>
<dbReference type="AlphaFoldDB" id="G0RYP8"/>
<evidence type="ECO:0000313" key="17">
    <source>
        <dbReference type="EMBL" id="EGS24034.1"/>
    </source>
</evidence>
<dbReference type="FunFam" id="3.30.70.330:FF:000959">
    <property type="entry name" value="Mitochondrial escape protein 2"/>
    <property type="match status" value="1"/>
</dbReference>
<keyword evidence="9" id="KW-1133">Transmembrane helix</keyword>
<evidence type="ECO:0000256" key="3">
    <source>
        <dbReference type="ARBA" id="ARBA00020222"/>
    </source>
</evidence>
<dbReference type="OMA" id="WTPEQAW"/>
<keyword evidence="6 14" id="KW-0999">Mitochondrion inner membrane</keyword>
<dbReference type="Pfam" id="PF00076">
    <property type="entry name" value="RRM_1"/>
    <property type="match status" value="1"/>
</dbReference>
<dbReference type="InterPro" id="IPR012677">
    <property type="entry name" value="Nucleotide-bd_a/b_plait_sf"/>
</dbReference>
<evidence type="ECO:0000256" key="8">
    <source>
        <dbReference type="ARBA" id="ARBA00022946"/>
    </source>
</evidence>
<dbReference type="OrthoDB" id="10267654at2759"/>
<evidence type="ECO:0000256" key="9">
    <source>
        <dbReference type="ARBA" id="ARBA00022989"/>
    </source>
</evidence>
<protein>
    <recommendedName>
        <fullName evidence="3 14">Mitochondrial escape protein 2</fullName>
    </recommendedName>
</protein>
<dbReference type="InterPro" id="IPR034260">
    <property type="entry name" value="Yme2_RRM"/>
</dbReference>
<evidence type="ECO:0000256" key="10">
    <source>
        <dbReference type="ARBA" id="ARBA00023128"/>
    </source>
</evidence>
<feature type="domain" description="RRM" evidence="16">
    <location>
        <begin position="128"/>
        <end position="218"/>
    </location>
</feature>
<evidence type="ECO:0000256" key="1">
    <source>
        <dbReference type="ARBA" id="ARBA00004434"/>
    </source>
</evidence>
<evidence type="ECO:0000256" key="11">
    <source>
        <dbReference type="ARBA" id="ARBA00023136"/>
    </source>
</evidence>
<dbReference type="CDD" id="cd12433">
    <property type="entry name" value="RRM_Yme2p_like"/>
    <property type="match status" value="1"/>
</dbReference>
<reference evidence="17 18" key="1">
    <citation type="journal article" date="2011" name="Cell">
        <title>Insight into structure and assembly of the nuclear pore complex by utilizing the genome of a eukaryotic thermophile.</title>
        <authorList>
            <person name="Amlacher S."/>
            <person name="Sarges P."/>
            <person name="Flemming D."/>
            <person name="van Noort V."/>
            <person name="Kunze R."/>
            <person name="Devos D.P."/>
            <person name="Arumugam M."/>
            <person name="Bork P."/>
            <person name="Hurt E."/>
        </authorList>
    </citation>
    <scope>NUCLEOTIDE SEQUENCE [LARGE SCALE GENOMIC DNA]</scope>
    <source>
        <strain evidence="18">DSM 1495 / CBS 144.50 / IMI 039719</strain>
    </source>
</reference>
<dbReference type="PROSITE" id="PS50102">
    <property type="entry name" value="RRM"/>
    <property type="match status" value="1"/>
</dbReference>
<evidence type="ECO:0000256" key="2">
    <source>
        <dbReference type="ARBA" id="ARBA00010320"/>
    </source>
</evidence>
<evidence type="ECO:0000256" key="4">
    <source>
        <dbReference type="ARBA" id="ARBA00022664"/>
    </source>
</evidence>
<dbReference type="EMBL" id="GL988032">
    <property type="protein sequence ID" value="EGS24034.1"/>
    <property type="molecule type" value="Genomic_DNA"/>
</dbReference>
<dbReference type="InterPro" id="IPR027417">
    <property type="entry name" value="P-loop_NTPase"/>
</dbReference>
<evidence type="ECO:0000256" key="5">
    <source>
        <dbReference type="ARBA" id="ARBA00022692"/>
    </source>
</evidence>
<evidence type="ECO:0000256" key="14">
    <source>
        <dbReference type="RuleBase" id="RU367108"/>
    </source>
</evidence>
<evidence type="ECO:0000256" key="12">
    <source>
        <dbReference type="ARBA" id="ARBA00025276"/>
    </source>
</evidence>
<keyword evidence="4 14" id="KW-0507">mRNA processing</keyword>
<evidence type="ECO:0000256" key="13">
    <source>
        <dbReference type="PROSITE-ProRule" id="PRU00176"/>
    </source>
</evidence>
<keyword evidence="8" id="KW-0809">Transit peptide</keyword>
<keyword evidence="11" id="KW-0472">Membrane</keyword>
<dbReference type="InterPro" id="IPR000504">
    <property type="entry name" value="RRM_dom"/>
</dbReference>
<evidence type="ECO:0000256" key="15">
    <source>
        <dbReference type="SAM" id="Coils"/>
    </source>
</evidence>
<dbReference type="GO" id="GO:0006397">
    <property type="term" value="P:mRNA processing"/>
    <property type="evidence" value="ECO:0007669"/>
    <property type="project" value="UniProtKB-UniRule"/>
</dbReference>
<dbReference type="Pfam" id="PF10443">
    <property type="entry name" value="RNA12"/>
    <property type="match status" value="1"/>
</dbReference>
<dbReference type="Proteomes" id="UP000008066">
    <property type="component" value="Unassembled WGS sequence"/>
</dbReference>
<comment type="function">
    <text evidence="12 14">Plays a role in maintaining the mitochondrial genome and in controlling the mtDNA escape. Involved in the regulation of mtDNA nucleotide structure and number. May have a dispensable role in early maturation of pre-rRNA.</text>
</comment>
<proteinExistence type="inferred from homology"/>
<evidence type="ECO:0000313" key="18">
    <source>
        <dbReference type="Proteomes" id="UP000008066"/>
    </source>
</evidence>
<keyword evidence="10 14" id="KW-0496">Mitochondrion</keyword>
<dbReference type="InterPro" id="IPR035979">
    <property type="entry name" value="RBD_domain_sf"/>
</dbReference>
<keyword evidence="5" id="KW-0812">Transmembrane</keyword>
<dbReference type="HOGENOM" id="CLU_007861_0_0_1"/>
<dbReference type="RefSeq" id="XP_006691276.1">
    <property type="nucleotide sequence ID" value="XM_006691213.1"/>
</dbReference>
<keyword evidence="18" id="KW-1185">Reference proteome</keyword>
<comment type="similarity">
    <text evidence="2 14">Belongs to the YME2 family.</text>
</comment>
<evidence type="ECO:0000256" key="6">
    <source>
        <dbReference type="ARBA" id="ARBA00022792"/>
    </source>
</evidence>
<keyword evidence="15" id="KW-0175">Coiled coil</keyword>
<dbReference type="PANTHER" id="PTHR32198:SF2">
    <property type="entry name" value="MITOCHONDRIAL ESCAPE PROTEIN 2"/>
    <property type="match status" value="1"/>
</dbReference>
<dbReference type="InterPro" id="IPR018850">
    <property type="entry name" value="Mt_escape_2_C"/>
</dbReference>
<dbReference type="SUPFAM" id="SSF54928">
    <property type="entry name" value="RNA-binding domain, RBD"/>
    <property type="match status" value="1"/>
</dbReference>
<dbReference type="eggNOG" id="ENOG502QS0P">
    <property type="taxonomic scope" value="Eukaryota"/>
</dbReference>
<gene>
    <name evidence="17" type="ORF">CTHT_0007450</name>
</gene>
<dbReference type="GeneID" id="18254783"/>
<feature type="coiled-coil region" evidence="15">
    <location>
        <begin position="717"/>
        <end position="744"/>
    </location>
</feature>
<dbReference type="SUPFAM" id="SSF52540">
    <property type="entry name" value="P-loop containing nucleoside triphosphate hydrolases"/>
    <property type="match status" value="1"/>
</dbReference>
<dbReference type="PANTHER" id="PTHR32198">
    <property type="entry name" value="MITOCHONDRIAL ESCAPE PROTEIN 2"/>
    <property type="match status" value="1"/>
</dbReference>
<accession>G0RYP8</accession>